<dbReference type="EMBL" id="PQFF01000182">
    <property type="protein sequence ID" value="RHZ76661.1"/>
    <property type="molecule type" value="Genomic_DNA"/>
</dbReference>
<gene>
    <name evidence="1" type="ORF">Glove_194g98</name>
</gene>
<evidence type="ECO:0000313" key="1">
    <source>
        <dbReference type="EMBL" id="RHZ76661.1"/>
    </source>
</evidence>
<dbReference type="AlphaFoldDB" id="A0A397IL55"/>
<organism evidence="1 2">
    <name type="scientific">Diversispora epigaea</name>
    <dbReference type="NCBI Taxonomy" id="1348612"/>
    <lineage>
        <taxon>Eukaryota</taxon>
        <taxon>Fungi</taxon>
        <taxon>Fungi incertae sedis</taxon>
        <taxon>Mucoromycota</taxon>
        <taxon>Glomeromycotina</taxon>
        <taxon>Glomeromycetes</taxon>
        <taxon>Diversisporales</taxon>
        <taxon>Diversisporaceae</taxon>
        <taxon>Diversispora</taxon>
    </lineage>
</organism>
<proteinExistence type="predicted"/>
<protein>
    <submittedName>
        <fullName evidence="1">Uncharacterized protein</fullName>
    </submittedName>
</protein>
<dbReference type="OrthoDB" id="2384430at2759"/>
<dbReference type="Proteomes" id="UP000266861">
    <property type="component" value="Unassembled WGS sequence"/>
</dbReference>
<keyword evidence="2" id="KW-1185">Reference proteome</keyword>
<dbReference type="SUPFAM" id="SSF81901">
    <property type="entry name" value="HCP-like"/>
    <property type="match status" value="1"/>
</dbReference>
<name>A0A397IL55_9GLOM</name>
<accession>A0A397IL55</accession>
<dbReference type="Gene3D" id="1.25.40.10">
    <property type="entry name" value="Tetratricopeptide repeat domain"/>
    <property type="match status" value="1"/>
</dbReference>
<reference evidence="1 2" key="1">
    <citation type="submission" date="2018-08" db="EMBL/GenBank/DDBJ databases">
        <title>Genome and evolution of the arbuscular mycorrhizal fungus Diversispora epigaea (formerly Glomus versiforme) and its bacterial endosymbionts.</title>
        <authorList>
            <person name="Sun X."/>
            <person name="Fei Z."/>
            <person name="Harrison M."/>
        </authorList>
    </citation>
    <scope>NUCLEOTIDE SEQUENCE [LARGE SCALE GENOMIC DNA]</scope>
    <source>
        <strain evidence="1 2">IT104</strain>
    </source>
</reference>
<sequence>MPNSVKKSIRWDYKKAFEWLEKATENNFADSRHMGNSIEGFGTKKYIAMAIYWLNEAKENEDLMIMNYYKK</sequence>
<comment type="caution">
    <text evidence="1">The sequence shown here is derived from an EMBL/GenBank/DDBJ whole genome shotgun (WGS) entry which is preliminary data.</text>
</comment>
<dbReference type="InterPro" id="IPR011990">
    <property type="entry name" value="TPR-like_helical_dom_sf"/>
</dbReference>
<evidence type="ECO:0000313" key="2">
    <source>
        <dbReference type="Proteomes" id="UP000266861"/>
    </source>
</evidence>